<protein>
    <recommendedName>
        <fullName evidence="1">NadR/Ttd14 AAA domain-containing protein</fullName>
    </recommendedName>
</protein>
<dbReference type="AlphaFoldDB" id="A0A917NE75"/>
<evidence type="ECO:0000259" key="1">
    <source>
        <dbReference type="Pfam" id="PF13521"/>
    </source>
</evidence>
<comment type="caution">
    <text evidence="2">The sequence shown here is derived from an EMBL/GenBank/DDBJ whole genome shotgun (WGS) entry which is preliminary data.</text>
</comment>
<dbReference type="Proteomes" id="UP000630149">
    <property type="component" value="Unassembled WGS sequence"/>
</dbReference>
<reference evidence="2" key="1">
    <citation type="journal article" date="2014" name="Int. J. Syst. Evol. Microbiol.">
        <title>Complete genome sequence of Corynebacterium casei LMG S-19264T (=DSM 44701T), isolated from a smear-ripened cheese.</title>
        <authorList>
            <consortium name="US DOE Joint Genome Institute (JGI-PGF)"/>
            <person name="Walter F."/>
            <person name="Albersmeier A."/>
            <person name="Kalinowski J."/>
            <person name="Ruckert C."/>
        </authorList>
    </citation>
    <scope>NUCLEOTIDE SEQUENCE</scope>
    <source>
        <strain evidence="2">JCM 13919</strain>
    </source>
</reference>
<keyword evidence="3" id="KW-1185">Reference proteome</keyword>
<sequence length="116" mass="13831">MKITRENQLPSDALIFFDRGIPDSLGYYRYYHLETDQIMDKMRLCQYAYVFFLEGLPIIYDEIRHEDEIEARLIGEHIYHAYKELGYEIIRIPPATVEQRITMILSSIRASCLNHK</sequence>
<evidence type="ECO:0000313" key="2">
    <source>
        <dbReference type="EMBL" id="GGI92088.1"/>
    </source>
</evidence>
<evidence type="ECO:0000313" key="3">
    <source>
        <dbReference type="Proteomes" id="UP000630149"/>
    </source>
</evidence>
<name>A0A917NE75_9GAMM</name>
<dbReference type="InterPro" id="IPR038727">
    <property type="entry name" value="NadR/Ttd14_AAA_dom"/>
</dbReference>
<reference evidence="2" key="2">
    <citation type="submission" date="2020-09" db="EMBL/GenBank/DDBJ databases">
        <authorList>
            <person name="Sun Q."/>
            <person name="Ohkuma M."/>
        </authorList>
    </citation>
    <scope>NUCLEOTIDE SEQUENCE</scope>
    <source>
        <strain evidence="2">JCM 13919</strain>
    </source>
</reference>
<accession>A0A917NE75</accession>
<dbReference type="InterPro" id="IPR027417">
    <property type="entry name" value="P-loop_NTPase"/>
</dbReference>
<organism evidence="2 3">
    <name type="scientific">Legionella impletisoli</name>
    <dbReference type="NCBI Taxonomy" id="343510"/>
    <lineage>
        <taxon>Bacteria</taxon>
        <taxon>Pseudomonadati</taxon>
        <taxon>Pseudomonadota</taxon>
        <taxon>Gammaproteobacteria</taxon>
        <taxon>Legionellales</taxon>
        <taxon>Legionellaceae</taxon>
        <taxon>Legionella</taxon>
    </lineage>
</organism>
<dbReference type="EMBL" id="BMOB01000012">
    <property type="protein sequence ID" value="GGI92088.1"/>
    <property type="molecule type" value="Genomic_DNA"/>
</dbReference>
<dbReference type="Pfam" id="PF13521">
    <property type="entry name" value="AAA_28"/>
    <property type="match status" value="1"/>
</dbReference>
<proteinExistence type="predicted"/>
<feature type="domain" description="NadR/Ttd14 AAA" evidence="1">
    <location>
        <begin position="4"/>
        <end position="100"/>
    </location>
</feature>
<gene>
    <name evidence="2" type="ORF">GCM10007966_20980</name>
</gene>
<dbReference type="Gene3D" id="3.40.50.300">
    <property type="entry name" value="P-loop containing nucleotide triphosphate hydrolases"/>
    <property type="match status" value="1"/>
</dbReference>